<keyword evidence="4" id="KW-0808">Transferase</keyword>
<dbReference type="InterPro" id="IPR018294">
    <property type="entry name" value="ISPD_synthase_CS"/>
</dbReference>
<protein>
    <recommendedName>
        <fullName evidence="3">2-C-methyl-D-erythritol 4-phosphate cytidylyltransferase</fullName>
        <ecNumber evidence="3">2.7.7.60</ecNumber>
    </recommendedName>
</protein>
<reference evidence="7" key="1">
    <citation type="submission" date="2018-05" db="EMBL/GenBank/DDBJ databases">
        <authorList>
            <person name="Lanie J.A."/>
            <person name="Ng W.-L."/>
            <person name="Kazmierczak K.M."/>
            <person name="Andrzejewski T.M."/>
            <person name="Davidsen T.M."/>
            <person name="Wayne K.J."/>
            <person name="Tettelin H."/>
            <person name="Glass J.I."/>
            <person name="Rusch D."/>
            <person name="Podicherti R."/>
            <person name="Tsui H.-C.T."/>
            <person name="Winkler M.E."/>
        </authorList>
    </citation>
    <scope>NUCLEOTIDE SEQUENCE</scope>
</reference>
<evidence type="ECO:0000256" key="6">
    <source>
        <dbReference type="ARBA" id="ARBA00023229"/>
    </source>
</evidence>
<dbReference type="Pfam" id="PF01128">
    <property type="entry name" value="IspD"/>
    <property type="match status" value="1"/>
</dbReference>
<dbReference type="PROSITE" id="PS01295">
    <property type="entry name" value="ISPD"/>
    <property type="match status" value="1"/>
</dbReference>
<keyword evidence="5" id="KW-0548">Nucleotidyltransferase</keyword>
<dbReference type="NCBIfam" id="TIGR00453">
    <property type="entry name" value="ispD"/>
    <property type="match status" value="1"/>
</dbReference>
<dbReference type="EMBL" id="UINC01102116">
    <property type="protein sequence ID" value="SVC63478.1"/>
    <property type="molecule type" value="Genomic_DNA"/>
</dbReference>
<dbReference type="InterPro" id="IPR029044">
    <property type="entry name" value="Nucleotide-diphossugar_trans"/>
</dbReference>
<gene>
    <name evidence="7" type="ORF">METZ01_LOCUS316332</name>
</gene>
<dbReference type="InterPro" id="IPR050088">
    <property type="entry name" value="IspD/TarI_cytidylyltransf_bact"/>
</dbReference>
<accession>A0A382NSL9</accession>
<dbReference type="EC" id="2.7.7.60" evidence="3"/>
<dbReference type="InterPro" id="IPR034683">
    <property type="entry name" value="IspD/TarI"/>
</dbReference>
<dbReference type="AlphaFoldDB" id="A0A382NSL9"/>
<dbReference type="GO" id="GO:0019288">
    <property type="term" value="P:isopentenyl diphosphate biosynthetic process, methylerythritol 4-phosphate pathway"/>
    <property type="evidence" value="ECO:0007669"/>
    <property type="project" value="UniProtKB-UniPathway"/>
</dbReference>
<name>A0A382NSL9_9ZZZZ</name>
<keyword evidence="6" id="KW-0414">Isoprene biosynthesis</keyword>
<dbReference type="FunFam" id="3.90.550.10:FF:000003">
    <property type="entry name" value="2-C-methyl-D-erythritol 4-phosphate cytidylyltransferase"/>
    <property type="match status" value="1"/>
</dbReference>
<evidence type="ECO:0000256" key="2">
    <source>
        <dbReference type="ARBA" id="ARBA00009789"/>
    </source>
</evidence>
<dbReference type="HAMAP" id="MF_00108">
    <property type="entry name" value="IspD"/>
    <property type="match status" value="1"/>
</dbReference>
<comment type="pathway">
    <text evidence="1">Isoprenoid biosynthesis; isopentenyl diphosphate biosynthesis via DXP pathway; isopentenyl diphosphate from 1-deoxy-D-xylulose 5-phosphate: step 2/6.</text>
</comment>
<evidence type="ECO:0000313" key="7">
    <source>
        <dbReference type="EMBL" id="SVC63478.1"/>
    </source>
</evidence>
<dbReference type="PANTHER" id="PTHR32125:SF4">
    <property type="entry name" value="2-C-METHYL-D-ERYTHRITOL 4-PHOSPHATE CYTIDYLYLTRANSFERASE, CHLOROPLASTIC"/>
    <property type="match status" value="1"/>
</dbReference>
<evidence type="ECO:0000256" key="1">
    <source>
        <dbReference type="ARBA" id="ARBA00004787"/>
    </source>
</evidence>
<comment type="similarity">
    <text evidence="2">Belongs to the IspD/TarI cytidylyltransferase family. IspD subfamily.</text>
</comment>
<dbReference type="InterPro" id="IPR001228">
    <property type="entry name" value="IspD"/>
</dbReference>
<evidence type="ECO:0000256" key="4">
    <source>
        <dbReference type="ARBA" id="ARBA00022679"/>
    </source>
</evidence>
<dbReference type="UniPathway" id="UPA00056">
    <property type="reaction ID" value="UER00093"/>
</dbReference>
<evidence type="ECO:0000256" key="3">
    <source>
        <dbReference type="ARBA" id="ARBA00012526"/>
    </source>
</evidence>
<organism evidence="7">
    <name type="scientific">marine metagenome</name>
    <dbReference type="NCBI Taxonomy" id="408172"/>
    <lineage>
        <taxon>unclassified sequences</taxon>
        <taxon>metagenomes</taxon>
        <taxon>ecological metagenomes</taxon>
    </lineage>
</organism>
<dbReference type="GO" id="GO:0050518">
    <property type="term" value="F:2-C-methyl-D-erythritol 4-phosphate cytidylyltransferase activity"/>
    <property type="evidence" value="ECO:0007669"/>
    <property type="project" value="UniProtKB-EC"/>
</dbReference>
<proteinExistence type="inferred from homology"/>
<evidence type="ECO:0000256" key="5">
    <source>
        <dbReference type="ARBA" id="ARBA00022695"/>
    </source>
</evidence>
<sequence>MESVKHESDSFFADLKVGVVIPAAGSGQRMGGRSKQFLQLAGLPVLKHVLNMFKNRSWVIDIVVSLPQAQYEEPPEWLSEEPEVRTVLGGASRRDSVWNAIQTFSDDLDLILVHDGARPLTPQKTILDCVNLAANGFGAVAGVRVVDTLKKTDNADRVLGTQEREDLWRAQTPQVFPYTVLLDAYQKAIQNNLDASDDSIIVEKVGGQVRMVESSPLNFKVTVPADLDFAEAVLNYYRSRTG</sequence>
<dbReference type="PANTHER" id="PTHR32125">
    <property type="entry name" value="2-C-METHYL-D-ERYTHRITOL 4-PHOSPHATE CYTIDYLYLTRANSFERASE, CHLOROPLASTIC"/>
    <property type="match status" value="1"/>
</dbReference>
<dbReference type="SUPFAM" id="SSF53448">
    <property type="entry name" value="Nucleotide-diphospho-sugar transferases"/>
    <property type="match status" value="1"/>
</dbReference>
<dbReference type="CDD" id="cd02516">
    <property type="entry name" value="CDP-ME_synthetase"/>
    <property type="match status" value="1"/>
</dbReference>
<dbReference type="Gene3D" id="3.90.550.10">
    <property type="entry name" value="Spore Coat Polysaccharide Biosynthesis Protein SpsA, Chain A"/>
    <property type="match status" value="1"/>
</dbReference>